<dbReference type="GO" id="GO:0032259">
    <property type="term" value="P:methylation"/>
    <property type="evidence" value="ECO:0007669"/>
    <property type="project" value="UniProtKB-KW"/>
</dbReference>
<feature type="domain" description="Methyltransferase putative zinc binding" evidence="1">
    <location>
        <begin position="6"/>
        <end position="66"/>
    </location>
</feature>
<dbReference type="CDD" id="cd02440">
    <property type="entry name" value="AdoMet_MTases"/>
    <property type="match status" value="1"/>
</dbReference>
<dbReference type="InterPro" id="IPR013630">
    <property type="entry name" value="Methyltransf_Zn-bd_dom_put"/>
</dbReference>
<dbReference type="InterPro" id="IPR013691">
    <property type="entry name" value="MeTrfase_14"/>
</dbReference>
<organism evidence="3 4">
    <name type="scientific">Novosphingobium flavum</name>
    <dbReference type="NCBI Taxonomy" id="1778672"/>
    <lineage>
        <taxon>Bacteria</taxon>
        <taxon>Pseudomonadati</taxon>
        <taxon>Pseudomonadota</taxon>
        <taxon>Alphaproteobacteria</taxon>
        <taxon>Sphingomonadales</taxon>
        <taxon>Sphingomonadaceae</taxon>
        <taxon>Novosphingobium</taxon>
    </lineage>
</organism>
<dbReference type="EMBL" id="JACLAW010000002">
    <property type="protein sequence ID" value="MBC2664437.1"/>
    <property type="molecule type" value="Genomic_DNA"/>
</dbReference>
<dbReference type="Pfam" id="PF08484">
    <property type="entry name" value="Methyltransf_14"/>
    <property type="match status" value="1"/>
</dbReference>
<sequence length="416" mass="46282">MKRTNCMVCNSENLYEFIDCGDQPNGNNFLYPEQVADEVTFTLSMMVCQDCWEVQISEFPPQELLFCDHPYLSGVNEPVVRHFNELAPRVVNKLGLKDNDLVIDVGCNDGTLLKAFARNGMRVLGVDPSERPGAVARSQGITVFQQFWNHETGKSLKQLGIRPEVITATAVFYHVPDLHDFVAGLAEVMGPNSFFVVQGVNLLDLIEKNEFDHFYHEHSCIHAVAPLTKLFAQHGLRIQDLEFSPIHGGSFILYVCREENPRATTPAVAEAIAKEQAAGLDKLETYKAFSARIDHNMATVRSLLEKLKAEGKTVYALGAPVKGSTVLNRAQIGPDLVEMVTEVNPLKIGRVTPGTHIPVVDEKTLTAKPDYYLVLAWNFIDFLVGKFDDYLTSGGRFIVTVPEVRIIGPKGEYETP</sequence>
<dbReference type="Pfam" id="PF13489">
    <property type="entry name" value="Methyltransf_23"/>
    <property type="match status" value="1"/>
</dbReference>
<comment type="caution">
    <text evidence="3">The sequence shown here is derived from an EMBL/GenBank/DDBJ whole genome shotgun (WGS) entry which is preliminary data.</text>
</comment>
<reference evidence="3 4" key="1">
    <citation type="submission" date="2020-08" db="EMBL/GenBank/DDBJ databases">
        <title>The genome sequence of type strain Novosphingobium flavum NBRC 111647.</title>
        <authorList>
            <person name="Liu Y."/>
        </authorList>
    </citation>
    <scope>NUCLEOTIDE SEQUENCE [LARGE SCALE GENOMIC DNA]</scope>
    <source>
        <strain evidence="3 4">NBRC 111647</strain>
    </source>
</reference>
<dbReference type="InterPro" id="IPR038576">
    <property type="entry name" value="Methyltransf_Zn-bd_dom_put_sf"/>
</dbReference>
<dbReference type="PANTHER" id="PTHR43861:SF5">
    <property type="entry name" value="BLL5978 PROTEIN"/>
    <property type="match status" value="1"/>
</dbReference>
<evidence type="ECO:0000313" key="4">
    <source>
        <dbReference type="Proteomes" id="UP000566813"/>
    </source>
</evidence>
<dbReference type="SUPFAM" id="SSF53335">
    <property type="entry name" value="S-adenosyl-L-methionine-dependent methyltransferases"/>
    <property type="match status" value="1"/>
</dbReference>
<keyword evidence="4" id="KW-1185">Reference proteome</keyword>
<evidence type="ECO:0000259" key="2">
    <source>
        <dbReference type="Pfam" id="PF08484"/>
    </source>
</evidence>
<evidence type="ECO:0000259" key="1">
    <source>
        <dbReference type="Pfam" id="PF08421"/>
    </source>
</evidence>
<dbReference type="InterPro" id="IPR029063">
    <property type="entry name" value="SAM-dependent_MTases_sf"/>
</dbReference>
<evidence type="ECO:0000313" key="3">
    <source>
        <dbReference type="EMBL" id="MBC2664437.1"/>
    </source>
</evidence>
<keyword evidence="3" id="KW-0489">Methyltransferase</keyword>
<feature type="domain" description="C-methyltransferase" evidence="2">
    <location>
        <begin position="245"/>
        <end position="402"/>
    </location>
</feature>
<dbReference type="PANTHER" id="PTHR43861">
    <property type="entry name" value="TRANS-ACONITATE 2-METHYLTRANSFERASE-RELATED"/>
    <property type="match status" value="1"/>
</dbReference>
<proteinExistence type="predicted"/>
<dbReference type="Proteomes" id="UP000566813">
    <property type="component" value="Unassembled WGS sequence"/>
</dbReference>
<dbReference type="AlphaFoldDB" id="A0A7X1KKF1"/>
<dbReference type="Gene3D" id="3.40.50.150">
    <property type="entry name" value="Vaccinia Virus protein VP39"/>
    <property type="match status" value="1"/>
</dbReference>
<keyword evidence="3" id="KW-0808">Transferase</keyword>
<dbReference type="Gene3D" id="3.40.50.720">
    <property type="entry name" value="NAD(P)-binding Rossmann-like Domain"/>
    <property type="match status" value="1"/>
</dbReference>
<dbReference type="RefSeq" id="WP_185662689.1">
    <property type="nucleotide sequence ID" value="NZ_JACLAW010000002.1"/>
</dbReference>
<dbReference type="Gene3D" id="6.20.50.110">
    <property type="entry name" value="Methyltransferase, zinc-binding domain"/>
    <property type="match status" value="1"/>
</dbReference>
<gene>
    <name evidence="3" type="ORF">H7F51_02770</name>
</gene>
<name>A0A7X1KKF1_9SPHN</name>
<dbReference type="GO" id="GO:0008168">
    <property type="term" value="F:methyltransferase activity"/>
    <property type="evidence" value="ECO:0007669"/>
    <property type="project" value="UniProtKB-KW"/>
</dbReference>
<dbReference type="Gene3D" id="6.10.250.3100">
    <property type="match status" value="1"/>
</dbReference>
<accession>A0A7X1KKF1</accession>
<dbReference type="Pfam" id="PF08421">
    <property type="entry name" value="Methyltransf_13"/>
    <property type="match status" value="1"/>
</dbReference>
<protein>
    <submittedName>
        <fullName evidence="3">Class I SAM-dependent methyltransferase</fullName>
    </submittedName>
</protein>